<feature type="domain" description="Xylanase inhibitor N-terminal" evidence="4">
    <location>
        <begin position="10"/>
        <end position="114"/>
    </location>
</feature>
<dbReference type="PANTHER" id="PTHR47967">
    <property type="entry name" value="OS07G0603500 PROTEIN-RELATED"/>
    <property type="match status" value="1"/>
</dbReference>
<dbReference type="Proteomes" id="UP001652660">
    <property type="component" value="Chromosome 6e"/>
</dbReference>
<keyword evidence="2" id="KW-0645">Protease</keyword>
<dbReference type="GeneID" id="140009950"/>
<organism evidence="5 6">
    <name type="scientific">Coffea arabica</name>
    <name type="common">Arabian coffee</name>
    <dbReference type="NCBI Taxonomy" id="13443"/>
    <lineage>
        <taxon>Eukaryota</taxon>
        <taxon>Viridiplantae</taxon>
        <taxon>Streptophyta</taxon>
        <taxon>Embryophyta</taxon>
        <taxon>Tracheophyta</taxon>
        <taxon>Spermatophyta</taxon>
        <taxon>Magnoliopsida</taxon>
        <taxon>eudicotyledons</taxon>
        <taxon>Gunneridae</taxon>
        <taxon>Pentapetalae</taxon>
        <taxon>asterids</taxon>
        <taxon>lamiids</taxon>
        <taxon>Gentianales</taxon>
        <taxon>Rubiaceae</taxon>
        <taxon>Ixoroideae</taxon>
        <taxon>Gardenieae complex</taxon>
        <taxon>Bertiereae - Coffeeae clade</taxon>
        <taxon>Coffeeae</taxon>
        <taxon>Coffea</taxon>
    </lineage>
</organism>
<dbReference type="InterPro" id="IPR032861">
    <property type="entry name" value="TAXi_N"/>
</dbReference>
<keyword evidence="3" id="KW-0378">Hydrolase</keyword>
<dbReference type="InterPro" id="IPR051708">
    <property type="entry name" value="Plant_Aspart_Prot_A1"/>
</dbReference>
<reference evidence="6" key="1">
    <citation type="submission" date="2025-08" db="UniProtKB">
        <authorList>
            <consortium name="RefSeq"/>
        </authorList>
    </citation>
    <scope>IDENTIFICATION</scope>
    <source>
        <tissue evidence="6">Leaves</tissue>
    </source>
</reference>
<dbReference type="SUPFAM" id="SSF50630">
    <property type="entry name" value="Acid proteases"/>
    <property type="match status" value="1"/>
</dbReference>
<protein>
    <submittedName>
        <fullName evidence="6">Protein ASPARTIC PROTEASE IN GUARD CELL 1-like</fullName>
    </submittedName>
</protein>
<dbReference type="PANTHER" id="PTHR47967:SF14">
    <property type="entry name" value="EUKARYOTIC ASPARTYL PROTEASE FAMILY PROTEIN"/>
    <property type="match status" value="1"/>
</dbReference>
<evidence type="ECO:0000259" key="4">
    <source>
        <dbReference type="Pfam" id="PF14543"/>
    </source>
</evidence>
<evidence type="ECO:0000313" key="6">
    <source>
        <dbReference type="RefSeq" id="XP_071912400.1"/>
    </source>
</evidence>
<evidence type="ECO:0000256" key="2">
    <source>
        <dbReference type="ARBA" id="ARBA00022670"/>
    </source>
</evidence>
<evidence type="ECO:0000313" key="5">
    <source>
        <dbReference type="Proteomes" id="UP001652660"/>
    </source>
</evidence>
<evidence type="ECO:0000256" key="1">
    <source>
        <dbReference type="ARBA" id="ARBA00007447"/>
    </source>
</evidence>
<dbReference type="InterPro" id="IPR021109">
    <property type="entry name" value="Peptidase_aspartic_dom_sf"/>
</dbReference>
<comment type="similarity">
    <text evidence="1">Belongs to the peptidase A1 family.</text>
</comment>
<accession>A0ABM4UYR6</accession>
<name>A0ABM4UYR6_COFAR</name>
<gene>
    <name evidence="6" type="primary">LOC140009950</name>
</gene>
<sequence>MGGDGEYSLDPPYNSAGSSTFSNLADCHEYCYNVTQCFCDKKSCKYYMQYGTGFSRGILASERFIFKSSHNKGSHINDVVLGCSHEAETAANNYNGLLELGRAKHSLQSQLGSDLEGISFGGKMLDIDNEQLKMSNHKGGAAFDSGANFIGVPTVPFHFSNDSTVELDSENIFKQYSGKANKNQHCSRQFRAVKDAAYTPCNIV</sequence>
<evidence type="ECO:0000256" key="3">
    <source>
        <dbReference type="ARBA" id="ARBA00022801"/>
    </source>
</evidence>
<dbReference type="Pfam" id="PF14543">
    <property type="entry name" value="TAXi_N"/>
    <property type="match status" value="1"/>
</dbReference>
<keyword evidence="5" id="KW-1185">Reference proteome</keyword>
<dbReference type="RefSeq" id="XP_071912400.1">
    <property type="nucleotide sequence ID" value="XM_072056299.1"/>
</dbReference>
<dbReference type="Gene3D" id="2.40.70.10">
    <property type="entry name" value="Acid Proteases"/>
    <property type="match status" value="1"/>
</dbReference>
<proteinExistence type="inferred from homology"/>